<evidence type="ECO:0000256" key="5">
    <source>
        <dbReference type="ARBA" id="ARBA00022448"/>
    </source>
</evidence>
<keyword evidence="13" id="KW-0472">Membrane</keyword>
<protein>
    <recommendedName>
        <fullName evidence="14">rRNA methyltransferase 2, mitochondrial</fullName>
    </recommendedName>
    <alternativeName>
        <fullName evidence="19">16S rRNA (uridine(1369)-2'-O)-methyltransferase</fullName>
    </alternativeName>
    <alternativeName>
        <fullName evidence="17">16S rRNA [Um1369] 2'-O-methyltransferase</fullName>
    </alternativeName>
    <alternativeName>
        <fullName evidence="18">Protein ftsJ homolog 2</fullName>
    </alternativeName>
</protein>
<evidence type="ECO:0000256" key="14">
    <source>
        <dbReference type="ARBA" id="ARBA00041184"/>
    </source>
</evidence>
<dbReference type="GO" id="GO:0006886">
    <property type="term" value="P:intracellular protein transport"/>
    <property type="evidence" value="ECO:0007669"/>
    <property type="project" value="TreeGrafter"/>
</dbReference>
<evidence type="ECO:0000256" key="11">
    <source>
        <dbReference type="ARBA" id="ARBA00022946"/>
    </source>
</evidence>
<dbReference type="FunFam" id="3.40.50.150:FF:000129">
    <property type="entry name" value="Mitochondrial rRNA methyltransferase 2"/>
    <property type="match status" value="1"/>
</dbReference>
<evidence type="ECO:0000256" key="1">
    <source>
        <dbReference type="ARBA" id="ARBA00004173"/>
    </source>
</evidence>
<dbReference type="GO" id="GO:0005829">
    <property type="term" value="C:cytosol"/>
    <property type="evidence" value="ECO:0007669"/>
    <property type="project" value="GOC"/>
</dbReference>
<evidence type="ECO:0000256" key="6">
    <source>
        <dbReference type="ARBA" id="ARBA00022552"/>
    </source>
</evidence>
<dbReference type="CDD" id="cd07597">
    <property type="entry name" value="BAR_SNX8"/>
    <property type="match status" value="1"/>
</dbReference>
<accession>A0A444UBH3</accession>
<comment type="similarity">
    <text evidence="3">Belongs to the class I-like SAM-binding methyltransferase superfamily. RNA methyltransferase RlmE family.</text>
</comment>
<dbReference type="Proteomes" id="UP000289886">
    <property type="component" value="Unassembled WGS sequence"/>
</dbReference>
<evidence type="ECO:0000256" key="2">
    <source>
        <dbReference type="ARBA" id="ARBA00004287"/>
    </source>
</evidence>
<dbReference type="GO" id="GO:0006364">
    <property type="term" value="P:rRNA processing"/>
    <property type="evidence" value="ECO:0007669"/>
    <property type="project" value="UniProtKB-KW"/>
</dbReference>
<evidence type="ECO:0000256" key="8">
    <source>
        <dbReference type="ARBA" id="ARBA00022679"/>
    </source>
</evidence>
<keyword evidence="9" id="KW-0949">S-adenosyl-L-methionine</keyword>
<dbReference type="InterPro" id="IPR045734">
    <property type="entry name" value="Snx8_BAR_dom"/>
</dbReference>
<dbReference type="Pfam" id="PF01728">
    <property type="entry name" value="FtsJ"/>
    <property type="match status" value="1"/>
</dbReference>
<evidence type="ECO:0000256" key="12">
    <source>
        <dbReference type="ARBA" id="ARBA00023128"/>
    </source>
</evidence>
<evidence type="ECO:0000256" key="16">
    <source>
        <dbReference type="ARBA" id="ARBA00058412"/>
    </source>
</evidence>
<keyword evidence="10" id="KW-0653">Protein transport</keyword>
<evidence type="ECO:0000256" key="15">
    <source>
        <dbReference type="ARBA" id="ARBA00051808"/>
    </source>
</evidence>
<evidence type="ECO:0000256" key="19">
    <source>
        <dbReference type="ARBA" id="ARBA00082868"/>
    </source>
</evidence>
<keyword evidence="12" id="KW-0496">Mitochondrion</keyword>
<dbReference type="GO" id="GO:0001510">
    <property type="term" value="P:RNA methylation"/>
    <property type="evidence" value="ECO:0007669"/>
    <property type="project" value="InterPro"/>
</dbReference>
<dbReference type="Gene3D" id="1.10.238.10">
    <property type="entry name" value="EF-hand"/>
    <property type="match status" value="1"/>
</dbReference>
<dbReference type="Pfam" id="PF19566">
    <property type="entry name" value="Snx8_BAR_dom"/>
    <property type="match status" value="1"/>
</dbReference>
<proteinExistence type="inferred from homology"/>
<comment type="similarity">
    <text evidence="4">Belongs to the sorting nexin family.</text>
</comment>
<dbReference type="GO" id="GO:1902775">
    <property type="term" value="P:mitochondrial large ribosomal subunit assembly"/>
    <property type="evidence" value="ECO:0007669"/>
    <property type="project" value="UniProtKB-ARBA"/>
</dbReference>
<evidence type="ECO:0000256" key="4">
    <source>
        <dbReference type="ARBA" id="ARBA00010883"/>
    </source>
</evidence>
<keyword evidence="7" id="KW-0489">Methyltransferase</keyword>
<dbReference type="GO" id="GO:0008168">
    <property type="term" value="F:methyltransferase activity"/>
    <property type="evidence" value="ECO:0007669"/>
    <property type="project" value="UniProtKB-KW"/>
</dbReference>
<dbReference type="EMBL" id="SCEB01214897">
    <property type="protein sequence ID" value="RXM32547.1"/>
    <property type="molecule type" value="Genomic_DNA"/>
</dbReference>
<evidence type="ECO:0000313" key="21">
    <source>
        <dbReference type="EMBL" id="RXM32547.1"/>
    </source>
</evidence>
<dbReference type="GO" id="GO:0035091">
    <property type="term" value="F:phosphatidylinositol binding"/>
    <property type="evidence" value="ECO:0007669"/>
    <property type="project" value="InterPro"/>
</dbReference>
<evidence type="ECO:0000256" key="3">
    <source>
        <dbReference type="ARBA" id="ARBA00009258"/>
    </source>
</evidence>
<dbReference type="PANTHER" id="PTHR46571">
    <property type="entry name" value="SORTING NEXIN-8"/>
    <property type="match status" value="1"/>
</dbReference>
<sequence>MEVEINEGSVPPFYREVYEAICCKQEDRVQTDVFQRLLSKTDLPVAVQNQIAKHVDCKEGFLSKLTLYKALALIALAQQGKHPSPKLLENFTQEFPKPNLGELKDLHALGMQPASGNPLLLSQTLTELLDIDTVQVELIPEKKGLFLKHVEYEITSQRFQASVYRRYSDFDVFHELLLQRFAYRMVPALPPKRMLKGVLTSTTDREFIEGRRRALRRFVNLVARHPFFSEDGLIKIFLTFNGSDVQNKLRESFKTAGDEFMTCKIATRAKEYLPGDIQAKFSSSREMIRNIFNSFQKLRDQAERMAVRSVENATDLLMFGRELGQVKAGSDTVALGSDTMPVQSWASTNKNTWGTMRQSLKGLSVEFALLADKAAQQGKREEDDVVEKLNLFLDLLQSYKDLCERHEKGVLHDHQRALQKYSVMKRQMMSATVQSKEQLSVDQLESRIVQQENAILTMELRNYFSLFCLHQETQLIYTYLQITAYILGAFVNSQIQGHREPHQTDQRHARLFSDPGQQLPETLEMFPFSLLRRSLHISGQCLKKTPQNLKGKTVAEQRWVVRQLKDPFVKAAQVQNYRCRSAFKLLEINEKHRILQPGLSVVDCGAAPGAWSQVAVEKVNSAGADPEVPTGFVIGVDLLRIAPLVGAHFLANSDVTDPATQTRLQELLPARRADVILSDMAPNASGFKEMDHERLISMCLSVLELAEKVLQPGGTFLCKCWDGGQTSLLKNKLAQSFQDIRTIKPQASRKESAEMFLLAKNYRKK</sequence>
<dbReference type="Pfam" id="PF00787">
    <property type="entry name" value="PX"/>
    <property type="match status" value="1"/>
</dbReference>
<dbReference type="SUPFAM" id="SSF53335">
    <property type="entry name" value="S-adenosyl-L-methionine-dependent methyltransferases"/>
    <property type="match status" value="1"/>
</dbReference>
<evidence type="ECO:0000259" key="20">
    <source>
        <dbReference type="PROSITE" id="PS50195"/>
    </source>
</evidence>
<evidence type="ECO:0000313" key="22">
    <source>
        <dbReference type="Proteomes" id="UP000289886"/>
    </source>
</evidence>
<keyword evidence="22" id="KW-1185">Reference proteome</keyword>
<name>A0A444UBH3_ACIRT</name>
<dbReference type="InterPro" id="IPR028662">
    <property type="entry name" value="SNX8/Mvp1"/>
</dbReference>
<dbReference type="InterPro" id="IPR035704">
    <property type="entry name" value="SNX8/Mvp1_PX"/>
</dbReference>
<keyword evidence="5" id="KW-0813">Transport</keyword>
<dbReference type="GO" id="GO:0005759">
    <property type="term" value="C:mitochondrial matrix"/>
    <property type="evidence" value="ECO:0007669"/>
    <property type="project" value="UniProtKB-ARBA"/>
</dbReference>
<dbReference type="InterPro" id="IPR002877">
    <property type="entry name" value="RNA_MeTrfase_FtsJ_dom"/>
</dbReference>
<keyword evidence="8" id="KW-0808">Transferase</keyword>
<dbReference type="HAMAP" id="MF_01547">
    <property type="entry name" value="RNA_methyltr_E"/>
    <property type="match status" value="1"/>
</dbReference>
<dbReference type="SUPFAM" id="SSF64268">
    <property type="entry name" value="PX domain"/>
    <property type="match status" value="1"/>
</dbReference>
<keyword evidence="11" id="KW-0809">Transit peptide</keyword>
<evidence type="ECO:0000256" key="13">
    <source>
        <dbReference type="ARBA" id="ARBA00023136"/>
    </source>
</evidence>
<keyword evidence="6" id="KW-0698">rRNA processing</keyword>
<dbReference type="InterPro" id="IPR036871">
    <property type="entry name" value="PX_dom_sf"/>
</dbReference>
<comment type="caution">
    <text evidence="21">The sequence shown here is derived from an EMBL/GenBank/DDBJ whole genome shotgun (WGS) entry which is preliminary data.</text>
</comment>
<dbReference type="Gene3D" id="3.30.1520.10">
    <property type="entry name" value="Phox-like domain"/>
    <property type="match status" value="1"/>
</dbReference>
<reference evidence="21 22" key="1">
    <citation type="submission" date="2019-01" db="EMBL/GenBank/DDBJ databases">
        <title>Draft Genome and Complete Hox-Cluster Characterization of the Sterlet Sturgeon (Acipenser ruthenus).</title>
        <authorList>
            <person name="Wei Q."/>
        </authorList>
    </citation>
    <scope>NUCLEOTIDE SEQUENCE [LARGE SCALE GENOMIC DNA]</scope>
    <source>
        <strain evidence="21">WHYD16114868_AA</strain>
        <tissue evidence="21">Blood</tissue>
    </source>
</reference>
<dbReference type="CDD" id="cd06866">
    <property type="entry name" value="PX_SNX8_Mvp1p_like"/>
    <property type="match status" value="1"/>
</dbReference>
<dbReference type="InterPro" id="IPR015507">
    <property type="entry name" value="rRNA-MeTfrase_E"/>
</dbReference>
<evidence type="ECO:0000256" key="7">
    <source>
        <dbReference type="ARBA" id="ARBA00022603"/>
    </source>
</evidence>
<comment type="subcellular location">
    <subcellularLocation>
        <location evidence="2">Membrane</location>
        <topology evidence="2">Peripheral membrane protein</topology>
        <orientation evidence="2">Cytoplasmic side</orientation>
    </subcellularLocation>
    <subcellularLocation>
        <location evidence="1">Mitochondrion</location>
    </subcellularLocation>
</comment>
<dbReference type="AlphaFoldDB" id="A0A444UBH3"/>
<dbReference type="InterPro" id="IPR001683">
    <property type="entry name" value="PX_dom"/>
</dbReference>
<organism evidence="21 22">
    <name type="scientific">Acipenser ruthenus</name>
    <name type="common">Sterlet sturgeon</name>
    <dbReference type="NCBI Taxonomy" id="7906"/>
    <lineage>
        <taxon>Eukaryota</taxon>
        <taxon>Metazoa</taxon>
        <taxon>Chordata</taxon>
        <taxon>Craniata</taxon>
        <taxon>Vertebrata</taxon>
        <taxon>Euteleostomi</taxon>
        <taxon>Actinopterygii</taxon>
        <taxon>Chondrostei</taxon>
        <taxon>Acipenseriformes</taxon>
        <taxon>Acipenseridae</taxon>
        <taxon>Acipenser</taxon>
    </lineage>
</organism>
<evidence type="ECO:0000256" key="10">
    <source>
        <dbReference type="ARBA" id="ARBA00022927"/>
    </source>
</evidence>
<evidence type="ECO:0000256" key="9">
    <source>
        <dbReference type="ARBA" id="ARBA00022691"/>
    </source>
</evidence>
<comment type="catalytic activity">
    <reaction evidence="15">
        <text>uridine(1369) in 16S rRNA + S-adenosyl-L-methionine = 2'-O-methyluridine(1369) in 16S rRNA + S-adenosyl-L-homocysteine + H(+)</text>
        <dbReference type="Rhea" id="RHEA:47764"/>
        <dbReference type="Rhea" id="RHEA-COMP:11903"/>
        <dbReference type="Rhea" id="RHEA-COMP:11904"/>
        <dbReference type="ChEBI" id="CHEBI:15378"/>
        <dbReference type="ChEBI" id="CHEBI:57856"/>
        <dbReference type="ChEBI" id="CHEBI:59789"/>
        <dbReference type="ChEBI" id="CHEBI:65315"/>
        <dbReference type="ChEBI" id="CHEBI:74478"/>
    </reaction>
</comment>
<dbReference type="Gene3D" id="3.40.50.150">
    <property type="entry name" value="Vaccinia Virus protein VP39"/>
    <property type="match status" value="1"/>
</dbReference>
<evidence type="ECO:0000256" key="17">
    <source>
        <dbReference type="ARBA" id="ARBA00076606"/>
    </source>
</evidence>
<comment type="function">
    <text evidence="16">S-adenosyl-L-methionine-dependent 2'-O-ribose methyltransferase that catalyzes the formation of 2'-O-methyluridine at position 1369 (Um1369) in the 16S mitochondrial large subunit ribosomal RNA (mtLSU rRNA), a universally conserved modification in the peptidyl transferase domain of the mtLSU rRNA. This activity may require prior 2'-O-methylguanosine modification at position 1370 (Gm1370) by MRM3. Essential for late-stage assembly of mtLSU required for efficient translation of mitochondrial DNA encoded proteins; methyltransferase activity is not required for this function. Essential for mitochondrial respiratory function.</text>
</comment>
<gene>
    <name evidence="21" type="ORF">EOD39_0301</name>
</gene>
<dbReference type="InterPro" id="IPR029063">
    <property type="entry name" value="SAM-dependent_MTases_sf"/>
</dbReference>
<dbReference type="GO" id="GO:0031901">
    <property type="term" value="C:early endosome membrane"/>
    <property type="evidence" value="ECO:0007669"/>
    <property type="project" value="TreeGrafter"/>
</dbReference>
<dbReference type="SMART" id="SM00312">
    <property type="entry name" value="PX"/>
    <property type="match status" value="1"/>
</dbReference>
<evidence type="ECO:0000256" key="18">
    <source>
        <dbReference type="ARBA" id="ARBA00080354"/>
    </source>
</evidence>
<feature type="domain" description="PX" evidence="20">
    <location>
        <begin position="130"/>
        <end position="244"/>
    </location>
</feature>
<dbReference type="PANTHER" id="PTHR46571:SF1">
    <property type="entry name" value="SORTING NEXIN-8"/>
    <property type="match status" value="1"/>
</dbReference>
<dbReference type="PROSITE" id="PS50195">
    <property type="entry name" value="PX"/>
    <property type="match status" value="1"/>
</dbReference>
<dbReference type="GO" id="GO:0034498">
    <property type="term" value="P:early endosome to Golgi transport"/>
    <property type="evidence" value="ECO:0007669"/>
    <property type="project" value="TreeGrafter"/>
</dbReference>